<proteinExistence type="predicted"/>
<gene>
    <name evidence="2" type="ORF">N7U66_01150</name>
</gene>
<evidence type="ECO:0000313" key="3">
    <source>
        <dbReference type="Proteomes" id="UP001164705"/>
    </source>
</evidence>
<feature type="domain" description="DinB-like" evidence="1">
    <location>
        <begin position="39"/>
        <end position="163"/>
    </location>
</feature>
<dbReference type="SUPFAM" id="SSF109854">
    <property type="entry name" value="DinB/YfiT-like putative metalloenzymes"/>
    <property type="match status" value="1"/>
</dbReference>
<accession>A0A9E8SE35</accession>
<dbReference type="Gene3D" id="1.20.120.450">
    <property type="entry name" value="dinb family like domain"/>
    <property type="match status" value="1"/>
</dbReference>
<dbReference type="InterPro" id="IPR024775">
    <property type="entry name" value="DinB-like"/>
</dbReference>
<name>A0A9E8SE35_9FLAO</name>
<dbReference type="EMBL" id="CP113088">
    <property type="protein sequence ID" value="WAC02372.1"/>
    <property type="molecule type" value="Genomic_DNA"/>
</dbReference>
<dbReference type="KEGG" id="lnu:N7U66_01150"/>
<sequence>MTASQLDSNEYLPYFKNYIDQAGAVGLIEGLEKGLIEMKAFFLAIPPNKLEYRYAEDKWTIKEVISHLVDTERIFCYRALRFAREDKTALLGFDENKYVPSSLANDRELSDLVVEFCTQRQSTISLFNSFNNKMLICQGVASGGVVSVRALGFLIIGHEKHHQCVINERYL</sequence>
<protein>
    <submittedName>
        <fullName evidence="2">DinB family protein</fullName>
    </submittedName>
</protein>
<dbReference type="RefSeq" id="WP_267676970.1">
    <property type="nucleotide sequence ID" value="NZ_CP113088.1"/>
</dbReference>
<keyword evidence="3" id="KW-1185">Reference proteome</keyword>
<dbReference type="Pfam" id="PF12867">
    <property type="entry name" value="DinB_2"/>
    <property type="match status" value="1"/>
</dbReference>
<evidence type="ECO:0000259" key="1">
    <source>
        <dbReference type="Pfam" id="PF12867"/>
    </source>
</evidence>
<evidence type="ECO:0000313" key="2">
    <source>
        <dbReference type="EMBL" id="WAC02372.1"/>
    </source>
</evidence>
<dbReference type="AlphaFoldDB" id="A0A9E8SE35"/>
<dbReference type="InterPro" id="IPR034660">
    <property type="entry name" value="DinB/YfiT-like"/>
</dbReference>
<organism evidence="2 3">
    <name type="scientific">Lacinutrix neustonica</name>
    <dbReference type="NCBI Taxonomy" id="2980107"/>
    <lineage>
        <taxon>Bacteria</taxon>
        <taxon>Pseudomonadati</taxon>
        <taxon>Bacteroidota</taxon>
        <taxon>Flavobacteriia</taxon>
        <taxon>Flavobacteriales</taxon>
        <taxon>Flavobacteriaceae</taxon>
        <taxon>Lacinutrix</taxon>
    </lineage>
</organism>
<dbReference type="Proteomes" id="UP001164705">
    <property type="component" value="Chromosome"/>
</dbReference>
<reference evidence="2" key="1">
    <citation type="submission" date="2022-11" db="EMBL/GenBank/DDBJ databases">
        <title>Lacinutrix neustonica HL-RS19T sp. nov., isolated from the surface microlayer sample of brackish Lake Shihwa.</title>
        <authorList>
            <person name="Choi J.Y."/>
            <person name="Hwang C.Y."/>
        </authorList>
    </citation>
    <scope>NUCLEOTIDE SEQUENCE</scope>
    <source>
        <strain evidence="2">HL-RS19</strain>
    </source>
</reference>